<dbReference type="InterPro" id="IPR000917">
    <property type="entry name" value="Sulfatase_N"/>
</dbReference>
<evidence type="ECO:0000256" key="3">
    <source>
        <dbReference type="ARBA" id="ARBA00022801"/>
    </source>
</evidence>
<dbReference type="PANTHER" id="PTHR42693">
    <property type="entry name" value="ARYLSULFATASE FAMILY MEMBER"/>
    <property type="match status" value="1"/>
</dbReference>
<dbReference type="Gene3D" id="3.40.720.10">
    <property type="entry name" value="Alkaline Phosphatase, subunit A"/>
    <property type="match status" value="1"/>
</dbReference>
<dbReference type="InterPro" id="IPR024607">
    <property type="entry name" value="Sulfatase_CS"/>
</dbReference>
<keyword evidence="6" id="KW-0732">Signal</keyword>
<accession>A0A6C2U281</accession>
<dbReference type="EMBL" id="CAAHFG010000001">
    <property type="protein sequence ID" value="VGO14003.1"/>
    <property type="molecule type" value="Genomic_DNA"/>
</dbReference>
<feature type="region of interest" description="Disordered" evidence="5">
    <location>
        <begin position="616"/>
        <end position="638"/>
    </location>
</feature>
<dbReference type="InterPro" id="IPR017850">
    <property type="entry name" value="Alkaline_phosphatase_core_sf"/>
</dbReference>
<evidence type="ECO:0000259" key="7">
    <source>
        <dbReference type="Pfam" id="PF00884"/>
    </source>
</evidence>
<keyword evidence="9" id="KW-1185">Reference proteome</keyword>
<dbReference type="GO" id="GO:0004065">
    <property type="term" value="F:arylsulfatase activity"/>
    <property type="evidence" value="ECO:0007669"/>
    <property type="project" value="TreeGrafter"/>
</dbReference>
<evidence type="ECO:0000256" key="2">
    <source>
        <dbReference type="ARBA" id="ARBA00022723"/>
    </source>
</evidence>
<dbReference type="RefSeq" id="WP_136079532.1">
    <property type="nucleotide sequence ID" value="NZ_CAAHFG010000001.1"/>
</dbReference>
<dbReference type="InterPro" id="IPR011041">
    <property type="entry name" value="Quinoprot_gluc/sorb_DH_b-prop"/>
</dbReference>
<evidence type="ECO:0000313" key="8">
    <source>
        <dbReference type="EMBL" id="VGO14003.1"/>
    </source>
</evidence>
<dbReference type="PANTHER" id="PTHR42693:SF53">
    <property type="entry name" value="ENDO-4-O-SULFATASE"/>
    <property type="match status" value="1"/>
</dbReference>
<dbReference type="SUPFAM" id="SSF50952">
    <property type="entry name" value="Soluble quinoprotein glucose dehydrogenase"/>
    <property type="match status" value="1"/>
</dbReference>
<dbReference type="SUPFAM" id="SSF53649">
    <property type="entry name" value="Alkaline phosphatase-like"/>
    <property type="match status" value="1"/>
</dbReference>
<dbReference type="PROSITE" id="PS00149">
    <property type="entry name" value="SULFATASE_2"/>
    <property type="match status" value="1"/>
</dbReference>
<dbReference type="Proteomes" id="UP000366872">
    <property type="component" value="Unassembled WGS sequence"/>
</dbReference>
<dbReference type="InterPro" id="IPR050738">
    <property type="entry name" value="Sulfatase"/>
</dbReference>
<dbReference type="Pfam" id="PF00884">
    <property type="entry name" value="Sulfatase"/>
    <property type="match status" value="1"/>
</dbReference>
<feature type="domain" description="Sulfatase N-terminal" evidence="7">
    <location>
        <begin position="963"/>
        <end position="1292"/>
    </location>
</feature>
<feature type="signal peptide" evidence="6">
    <location>
        <begin position="1"/>
        <end position="23"/>
    </location>
</feature>
<keyword evidence="2" id="KW-0479">Metal-binding</keyword>
<evidence type="ECO:0000256" key="1">
    <source>
        <dbReference type="ARBA" id="ARBA00008779"/>
    </source>
</evidence>
<reference evidence="8 9" key="1">
    <citation type="submission" date="2019-04" db="EMBL/GenBank/DDBJ databases">
        <authorList>
            <person name="Van Vliet M D."/>
        </authorList>
    </citation>
    <scope>NUCLEOTIDE SEQUENCE [LARGE SCALE GENOMIC DNA]</scope>
    <source>
        <strain evidence="8 9">F1</strain>
    </source>
</reference>
<feature type="chain" id="PRO_5028913666" evidence="6">
    <location>
        <begin position="24"/>
        <end position="1683"/>
    </location>
</feature>
<evidence type="ECO:0000313" key="9">
    <source>
        <dbReference type="Proteomes" id="UP000366872"/>
    </source>
</evidence>
<dbReference type="Gene3D" id="3.30.1120.10">
    <property type="match status" value="1"/>
</dbReference>
<evidence type="ECO:0000256" key="6">
    <source>
        <dbReference type="SAM" id="SignalP"/>
    </source>
</evidence>
<keyword evidence="4" id="KW-0106">Calcium</keyword>
<evidence type="ECO:0000256" key="5">
    <source>
        <dbReference type="SAM" id="MobiDB-lite"/>
    </source>
</evidence>
<sequence length="1683" mass="181103">MTVFLKGWILAVCVLALTLPVHASNWRGTQDRDWSNGGNWQGGSEPGSGDHAYVYLTSNDPEVVSGGHVCRNVYLPAGWQDAGSVTLTVDGGSLNAWAIYCGSSSAAHTGNLLVRDGSVTLSGHLEVGLSSAGGDFTMTGGTLSCSALKIGADSNTVGTAYLYGGAAVCSTLQFGDGGLLDIGNGQLTITNPSSRMAVRLLIDQGKITAFGGAGRILFGSVGTDLVLTAELNTALAKSPSPADLTTQVASGSSNQLSWTAGTGASSHNVYFSSDAENLAFQGNQTATDFNSGVLQPNTVYYWRVDEVTGSTTNRGEIWSFRTDNPGVNRPTIGVIRWDMYSGMAATQAQELGYLPGDYGFLAPAKWNWRAPFFCRYTNDVPWIDHAANGAVGPVWFNSEQEFSLTQEATEQEIAFAGTAGAKLDYWIFGTAPASAGGNGWGLTWNLDAFLESERRLEINYAMMYRLDSIDDWPEFELAVEEMVWQAKQPNYQTVLDGRPIIYFISYKDLSVTLGDPADGSTVTNLAAAVQVIRDAFIADGLPDPYLVASAVPAHARNESNWIDGGGFDAGNDYRGGYGGTAPPGTPFSDLADNIEPYWDQNASSLSAALIPAAPCGVNSEPRTEKGHGGNTHYQEPEPGDLTELMNRVMDYVVENPVECEANTFSMYSWNEHSEGGFLCPLMNTNGNYDLPDSRRLDEVGAAVNAYELPKESVLVCVREDGAVYRTSTGSFDPVFAFDLTAGEDLVISAASDDRFVYGLLDNNGVVRADLLGGYFPDVQMIGTFSGAVGSLTGLDVKGGAVYAVDDTGRVYKNFSSTPEITLSGSGFVDIAAQSSVAFRGLYNNGGVYVWTRDQDDTYFNFSNNGGAAAIASESGNGYYALRDDGYVYGPDAKVFQGNFSSNAVDITVVNSNDLYTVADSGAVVRSLNGGGESTFGTLDAGASVFVAIDRVEISSGEQLARVPNVIVILTDDQGYTDLGIHGIDSNVDTPAMDTLVANGALMTDGYSSAPQCSPSRAGLLTGQYQNRFGFRTNNDTPLPLSETLNAERLRDSGYATGFVGKWHVSPSDVEYPRPDSEYEPSQRGFDDYWTGKRSPYTVNYDLSGASVSHQVVTDARNRITVQGEAAEAFIGRHADEPFYLHLALFGPHIPRIDTNDVYYTAFPELDYPDYGDDLDDVRRQGLALIKAMDDAVDGVMQKLRDLGIEEDTLILFASDNGSNPKFWETVPGADTLEKWTGSENIPRRGEKGSLWEGGINVPMWAYWKGTIPGGQVINDPVITLDFAATALKLARGAVPAEYDGVDLLPRLSGMTGAVERVEPLFWDWGNPGEGELAIRKGDWKMRRSGAGDYLFNIEDDPNELTNLVFQLPAKQEELEADLMAWQATLPSNGRAFMGDTAGDLAYIYGAPPHISAIASPDAPDTTDSDGDGMTDVDETAMGRNPNHAGDLAFEFNEPGEFRFYSEGDFEGWKPTSVTDPSTTNGLLVGQASNGGRFVHNALGFSADEVPYLLVRMRSPQATAFRFYWAHTDDDSFAGSRLFYSTYNSNLTETIIMPMAGDAEWDGRTITQLRFNPVNATADFEVDYISASAGNLDGDAMSDVEEAVAGTDAADAGSIFTLVPDESGDFKWNGKAGRSYTVWQSPELVPPDWSNATNIGVLATNQLIELSLPHSPTSGFYRVEVEYP</sequence>
<dbReference type="Gene3D" id="3.20.20.80">
    <property type="entry name" value="Glycosidases"/>
    <property type="match status" value="1"/>
</dbReference>
<gene>
    <name evidence="8" type="primary">atsA_175</name>
    <name evidence="8" type="ORF">PDESU_02560</name>
</gene>
<protein>
    <submittedName>
        <fullName evidence="8">Arylsulfatase</fullName>
    </submittedName>
</protein>
<dbReference type="Gene3D" id="2.60.40.10">
    <property type="entry name" value="Immunoglobulins"/>
    <property type="match status" value="1"/>
</dbReference>
<organism evidence="8 9">
    <name type="scientific">Pontiella desulfatans</name>
    <dbReference type="NCBI Taxonomy" id="2750659"/>
    <lineage>
        <taxon>Bacteria</taxon>
        <taxon>Pseudomonadati</taxon>
        <taxon>Kiritimatiellota</taxon>
        <taxon>Kiritimatiellia</taxon>
        <taxon>Kiritimatiellales</taxon>
        <taxon>Pontiellaceae</taxon>
        <taxon>Pontiella</taxon>
    </lineage>
</organism>
<proteinExistence type="inferred from homology"/>
<name>A0A6C2U281_PONDE</name>
<comment type="similarity">
    <text evidence="1">Belongs to the sulfatase family.</text>
</comment>
<dbReference type="InterPro" id="IPR013783">
    <property type="entry name" value="Ig-like_fold"/>
</dbReference>
<dbReference type="GO" id="GO:0046872">
    <property type="term" value="F:metal ion binding"/>
    <property type="evidence" value="ECO:0007669"/>
    <property type="project" value="UniProtKB-KW"/>
</dbReference>
<evidence type="ECO:0000256" key="4">
    <source>
        <dbReference type="ARBA" id="ARBA00022837"/>
    </source>
</evidence>
<keyword evidence="3" id="KW-0378">Hydrolase</keyword>